<dbReference type="RefSeq" id="WP_141200914.1">
    <property type="nucleotide sequence ID" value="NZ_CP041186.1"/>
</dbReference>
<reference evidence="2 3" key="1">
    <citation type="submission" date="2019-06" db="EMBL/GenBank/DDBJ databases">
        <title>Persicimonas caeni gen. nov., sp. nov., a predatory bacterium isolated from solar saltern.</title>
        <authorList>
            <person name="Wang S."/>
        </authorList>
    </citation>
    <scope>NUCLEOTIDE SEQUENCE [LARGE SCALE GENOMIC DNA]</scope>
    <source>
        <strain evidence="2 3">YN101</strain>
    </source>
</reference>
<dbReference type="EMBL" id="CP041186">
    <property type="protein sequence ID" value="QDG54470.1"/>
    <property type="molecule type" value="Genomic_DNA"/>
</dbReference>
<feature type="transmembrane region" description="Helical" evidence="1">
    <location>
        <begin position="210"/>
        <end position="233"/>
    </location>
</feature>
<dbReference type="AlphaFoldDB" id="A0A4Y6Q212"/>
<feature type="transmembrane region" description="Helical" evidence="1">
    <location>
        <begin position="125"/>
        <end position="148"/>
    </location>
</feature>
<feature type="transmembrane region" description="Helical" evidence="1">
    <location>
        <begin position="71"/>
        <end position="95"/>
    </location>
</feature>
<organism evidence="2 3">
    <name type="scientific">Persicimonas caeni</name>
    <dbReference type="NCBI Taxonomy" id="2292766"/>
    <lineage>
        <taxon>Bacteria</taxon>
        <taxon>Deltaproteobacteria</taxon>
        <taxon>Bradymonadales</taxon>
        <taxon>Bradymonadaceae</taxon>
        <taxon>Persicimonas</taxon>
    </lineage>
</organism>
<feature type="transmembrane region" description="Helical" evidence="1">
    <location>
        <begin position="466"/>
        <end position="488"/>
    </location>
</feature>
<feature type="transmembrane region" description="Helical" evidence="1">
    <location>
        <begin position="397"/>
        <end position="422"/>
    </location>
</feature>
<protein>
    <submittedName>
        <fullName evidence="2">Uncharacterized protein</fullName>
    </submittedName>
</protein>
<sequence length="510" mass="53779">MTHLGILMRARLAGLRNRASGRSARWWAALVGAIVVLVGGLGALGHAAAPGLLEPPADVVTAMGVAGEDESLPAGAAALEAAFWLAALASSVLNFRVMELLFRRKDIRAVEPYPLKLYALYVDRLLAALGEALGAALLLAPFFIPLWWHGGGLAAATCVALMALGLLTSSAIGFAVQLSAGSTMTGKPSRTKDDKRKGETRDIYGGAGQVFLYSPGVALAVSVIVILLAKLVLGEVIKAGEPTRAFSVGLGILGASFAVAIVVSYRQFVAGFPRMAARFHEADFVGYEVSAQHQKSEFGKKRLGETLLPQAARVVFRAYALQFGRRYMLARWTYGLGWLAAGIAVFRLSEAALPGWLVVTLPAIAAATLVNPWVRLSAPRIRPTYQNLLALPQNADLAAAVVFAVRECLLVTAPYALLVLLAQGVRYGDWLTGLAYAALAAGACLALNGAMALAWRLAGRSRVAELFVPLVAAIGLVALANVSLWAMAVAEVVLLLGHVAVIERRELATS</sequence>
<feature type="transmembrane region" description="Helical" evidence="1">
    <location>
        <begin position="245"/>
        <end position="265"/>
    </location>
</feature>
<name>A0A4Y6Q212_PERCE</name>
<feature type="transmembrane region" description="Helical" evidence="1">
    <location>
        <begin position="355"/>
        <end position="376"/>
    </location>
</feature>
<accession>A0A4Y6Q212</accession>
<keyword evidence="1" id="KW-0472">Membrane</keyword>
<proteinExistence type="predicted"/>
<dbReference type="OrthoDB" id="5526500at2"/>
<gene>
    <name evidence="2" type="ORF">FIV42_28110</name>
</gene>
<feature type="transmembrane region" description="Helical" evidence="1">
    <location>
        <begin position="332"/>
        <end position="349"/>
    </location>
</feature>
<accession>A0A5B8YDL9</accession>
<feature type="transmembrane region" description="Helical" evidence="1">
    <location>
        <begin position="154"/>
        <end position="180"/>
    </location>
</feature>
<evidence type="ECO:0000256" key="1">
    <source>
        <dbReference type="SAM" id="Phobius"/>
    </source>
</evidence>
<evidence type="ECO:0000313" key="3">
    <source>
        <dbReference type="Proteomes" id="UP000315995"/>
    </source>
</evidence>
<keyword evidence="1" id="KW-1133">Transmembrane helix</keyword>
<evidence type="ECO:0000313" key="2">
    <source>
        <dbReference type="EMBL" id="QDG54470.1"/>
    </source>
</evidence>
<keyword evidence="3" id="KW-1185">Reference proteome</keyword>
<dbReference type="Proteomes" id="UP000315995">
    <property type="component" value="Chromosome"/>
</dbReference>
<keyword evidence="1" id="KW-0812">Transmembrane</keyword>
<feature type="transmembrane region" description="Helical" evidence="1">
    <location>
        <begin position="434"/>
        <end position="454"/>
    </location>
</feature>